<comment type="caution">
    <text evidence="1">The sequence shown here is derived from an EMBL/GenBank/DDBJ whole genome shotgun (WGS) entry which is preliminary data.</text>
</comment>
<dbReference type="AlphaFoldDB" id="A0A7C3ZNF7"/>
<evidence type="ECO:0000313" key="1">
    <source>
        <dbReference type="EMBL" id="HGG03743.1"/>
    </source>
</evidence>
<dbReference type="Pfam" id="PF09655">
    <property type="entry name" value="Nitr_red_assoc"/>
    <property type="match status" value="1"/>
</dbReference>
<accession>A0A7C3ZNF7</accession>
<gene>
    <name evidence="1" type="ORF">ENR15_24675</name>
</gene>
<protein>
    <submittedName>
        <fullName evidence="1">Nitrate reductase associated protein</fullName>
    </submittedName>
</protein>
<name>A0A7C3ZNF7_9CYAN</name>
<proteinExistence type="predicted"/>
<organism evidence="1">
    <name type="scientific">Planktothricoides sp. SpSt-374</name>
    <dbReference type="NCBI Taxonomy" id="2282167"/>
    <lineage>
        <taxon>Bacteria</taxon>
        <taxon>Bacillati</taxon>
        <taxon>Cyanobacteriota</taxon>
        <taxon>Cyanophyceae</taxon>
        <taxon>Oscillatoriophycideae</taxon>
        <taxon>Oscillatoriales</taxon>
        <taxon>Oscillatoriaceae</taxon>
        <taxon>Planktothricoides</taxon>
    </lineage>
</organism>
<dbReference type="NCBIfam" id="TIGR02664">
    <property type="entry name" value="nitr_red_assoc"/>
    <property type="match status" value="1"/>
</dbReference>
<dbReference type="EMBL" id="DSPX01000255">
    <property type="protein sequence ID" value="HGG03743.1"/>
    <property type="molecule type" value="Genomic_DNA"/>
</dbReference>
<dbReference type="InterPro" id="IPR013481">
    <property type="entry name" value="NarM"/>
</dbReference>
<reference evidence="1" key="1">
    <citation type="journal article" date="2020" name="mSystems">
        <title>Genome- and Community-Level Interaction Insights into Carbon Utilization and Element Cycling Functions of Hydrothermarchaeota in Hydrothermal Sediment.</title>
        <authorList>
            <person name="Zhou Z."/>
            <person name="Liu Y."/>
            <person name="Xu W."/>
            <person name="Pan J."/>
            <person name="Luo Z.H."/>
            <person name="Li M."/>
        </authorList>
    </citation>
    <scope>NUCLEOTIDE SEQUENCE [LARGE SCALE GENOMIC DNA]</scope>
    <source>
        <strain evidence="1">SpSt-374</strain>
    </source>
</reference>
<sequence length="150" mass="17434">MTMFFQFEADFVESLHCIPMQVRLKLDTCGIKLKLNQWNKFTQEDRRALVEQPGTTNQEIREYRKLLQKLILERTGEEAKDMPLDEAPAWLDSKHIPEAVQEKAGEFGAILTVEQWASLEIVQRFALIKLSRSSHENSNFLPALQEFNLV</sequence>